<comment type="caution">
    <text evidence="2">The sequence shown here is derived from an EMBL/GenBank/DDBJ whole genome shotgun (WGS) entry which is preliminary data.</text>
</comment>
<organism evidence="2 3">
    <name type="scientific">Anisodus tanguticus</name>
    <dbReference type="NCBI Taxonomy" id="243964"/>
    <lineage>
        <taxon>Eukaryota</taxon>
        <taxon>Viridiplantae</taxon>
        <taxon>Streptophyta</taxon>
        <taxon>Embryophyta</taxon>
        <taxon>Tracheophyta</taxon>
        <taxon>Spermatophyta</taxon>
        <taxon>Magnoliopsida</taxon>
        <taxon>eudicotyledons</taxon>
        <taxon>Gunneridae</taxon>
        <taxon>Pentapetalae</taxon>
        <taxon>asterids</taxon>
        <taxon>lamiids</taxon>
        <taxon>Solanales</taxon>
        <taxon>Solanaceae</taxon>
        <taxon>Solanoideae</taxon>
        <taxon>Hyoscyameae</taxon>
        <taxon>Anisodus</taxon>
    </lineage>
</organism>
<dbReference type="Proteomes" id="UP001291623">
    <property type="component" value="Unassembled WGS sequence"/>
</dbReference>
<gene>
    <name evidence="2" type="ORF">RND71_032009</name>
</gene>
<protein>
    <submittedName>
        <fullName evidence="2">Uncharacterized protein</fullName>
    </submittedName>
</protein>
<reference evidence="2" key="1">
    <citation type="submission" date="2023-12" db="EMBL/GenBank/DDBJ databases">
        <title>Genome assembly of Anisodus tanguticus.</title>
        <authorList>
            <person name="Wang Y.-J."/>
        </authorList>
    </citation>
    <scope>NUCLEOTIDE SEQUENCE</scope>
    <source>
        <strain evidence="2">KB-2021</strain>
        <tissue evidence="2">Leaf</tissue>
    </source>
</reference>
<dbReference type="AlphaFoldDB" id="A0AAE1V5D7"/>
<evidence type="ECO:0000313" key="3">
    <source>
        <dbReference type="Proteomes" id="UP001291623"/>
    </source>
</evidence>
<evidence type="ECO:0000313" key="2">
    <source>
        <dbReference type="EMBL" id="KAK4349254.1"/>
    </source>
</evidence>
<dbReference type="EMBL" id="JAVYJV010000017">
    <property type="protein sequence ID" value="KAK4349254.1"/>
    <property type="molecule type" value="Genomic_DNA"/>
</dbReference>
<name>A0AAE1V5D7_9SOLA</name>
<feature type="compositionally biased region" description="Polar residues" evidence="1">
    <location>
        <begin position="48"/>
        <end position="63"/>
    </location>
</feature>
<sequence length="203" mass="22825">MLTPNVGSCTGIHTSQHSSCSFVPATSTPASSTPSISGLRIEVPAAPSSPSIDSTTPATSQRQNVKETLEYDECGRLIIIPDGEEEVSSEGFIPSCAGNMVTASFKPFMRDAWGRYKDIPYDVRFQIQSTWKPRYEDEINTIFEKKVTLRIKEHLYDARKLNKKPEWLRDDRKLNGGEAVPSFEVFAETHNKRRRRRLGRAAC</sequence>
<proteinExistence type="predicted"/>
<keyword evidence="3" id="KW-1185">Reference proteome</keyword>
<feature type="region of interest" description="Disordered" evidence="1">
    <location>
        <begin position="1"/>
        <end position="65"/>
    </location>
</feature>
<evidence type="ECO:0000256" key="1">
    <source>
        <dbReference type="SAM" id="MobiDB-lite"/>
    </source>
</evidence>
<accession>A0AAE1V5D7</accession>
<feature type="compositionally biased region" description="Polar residues" evidence="1">
    <location>
        <begin position="1"/>
        <end position="21"/>
    </location>
</feature>
<feature type="compositionally biased region" description="Low complexity" evidence="1">
    <location>
        <begin position="24"/>
        <end position="35"/>
    </location>
</feature>